<protein>
    <recommendedName>
        <fullName evidence="6">RING-type domain-containing protein</fullName>
    </recommendedName>
</protein>
<reference evidence="7" key="2">
    <citation type="journal article" date="2022" name="Hortic Res">
        <title>The genome of Dioscorea zingiberensis sheds light on the biosynthesis, origin and evolution of the medicinally important diosgenin saponins.</title>
        <authorList>
            <person name="Li Y."/>
            <person name="Tan C."/>
            <person name="Li Z."/>
            <person name="Guo J."/>
            <person name="Li S."/>
            <person name="Chen X."/>
            <person name="Wang C."/>
            <person name="Dai X."/>
            <person name="Yang H."/>
            <person name="Song W."/>
            <person name="Hou L."/>
            <person name="Xu J."/>
            <person name="Tong Z."/>
            <person name="Xu A."/>
            <person name="Yuan X."/>
            <person name="Wang W."/>
            <person name="Yang Q."/>
            <person name="Chen L."/>
            <person name="Sun Z."/>
            <person name="Wang K."/>
            <person name="Pan B."/>
            <person name="Chen J."/>
            <person name="Bao Y."/>
            <person name="Liu F."/>
            <person name="Qi X."/>
            <person name="Gang D.R."/>
            <person name="Wen J."/>
            <person name="Li J."/>
        </authorList>
    </citation>
    <scope>NUCLEOTIDE SEQUENCE</scope>
    <source>
        <strain evidence="7">Dzin_1.0</strain>
    </source>
</reference>
<accession>A0A9D5HU15</accession>
<feature type="domain" description="RING-type" evidence="6">
    <location>
        <begin position="162"/>
        <end position="200"/>
    </location>
</feature>
<dbReference type="GO" id="GO:0033768">
    <property type="term" value="C:SUMO-targeted ubiquitin ligase complex"/>
    <property type="evidence" value="ECO:0007669"/>
    <property type="project" value="TreeGrafter"/>
</dbReference>
<organism evidence="7 8">
    <name type="scientific">Dioscorea zingiberensis</name>
    <dbReference type="NCBI Taxonomy" id="325984"/>
    <lineage>
        <taxon>Eukaryota</taxon>
        <taxon>Viridiplantae</taxon>
        <taxon>Streptophyta</taxon>
        <taxon>Embryophyta</taxon>
        <taxon>Tracheophyta</taxon>
        <taxon>Spermatophyta</taxon>
        <taxon>Magnoliopsida</taxon>
        <taxon>Liliopsida</taxon>
        <taxon>Dioscoreales</taxon>
        <taxon>Dioscoreaceae</taxon>
        <taxon>Dioscorea</taxon>
    </lineage>
</organism>
<keyword evidence="1" id="KW-0479">Metal-binding</keyword>
<evidence type="ECO:0000256" key="4">
    <source>
        <dbReference type="PROSITE-ProRule" id="PRU00175"/>
    </source>
</evidence>
<evidence type="ECO:0000256" key="3">
    <source>
        <dbReference type="ARBA" id="ARBA00022833"/>
    </source>
</evidence>
<dbReference type="Gene3D" id="3.30.40.10">
    <property type="entry name" value="Zinc/RING finger domain, C3HC4 (zinc finger)"/>
    <property type="match status" value="1"/>
</dbReference>
<feature type="compositionally biased region" description="Basic residues" evidence="5">
    <location>
        <begin position="10"/>
        <end position="23"/>
    </location>
</feature>
<dbReference type="PROSITE" id="PS50089">
    <property type="entry name" value="ZF_RING_2"/>
    <property type="match status" value="1"/>
</dbReference>
<dbReference type="Pfam" id="PF13923">
    <property type="entry name" value="zf-C3HC4_2"/>
    <property type="match status" value="1"/>
</dbReference>
<sequence length="217" mass="23963">MSSRGAARQPAKRAGRVARRKMARGIDLNAPPVVDEHPPVAPPLGSAQSSVSQWPELGTLGRSTWPIDVELIEDDVVCLSERTNSTHVVYERNRSRRNAPVQVVEDDEPQVISGSSVVTSLPSNHNKRRRVPPNPTVIESDEDDESTKPPKKIPAPEITFSCPVCLNTLTEPSSTICGHIFCHGCIRRSVQTLKSCPTCRRKLTMNNFHRVYLPTAD</sequence>
<proteinExistence type="predicted"/>
<feature type="region of interest" description="Disordered" evidence="5">
    <location>
        <begin position="1"/>
        <end position="51"/>
    </location>
</feature>
<dbReference type="OrthoDB" id="6105938at2759"/>
<evidence type="ECO:0000256" key="2">
    <source>
        <dbReference type="ARBA" id="ARBA00022771"/>
    </source>
</evidence>
<dbReference type="GO" id="GO:0006511">
    <property type="term" value="P:ubiquitin-dependent protein catabolic process"/>
    <property type="evidence" value="ECO:0007669"/>
    <property type="project" value="TreeGrafter"/>
</dbReference>
<dbReference type="InterPro" id="IPR013083">
    <property type="entry name" value="Znf_RING/FYVE/PHD"/>
</dbReference>
<dbReference type="GO" id="GO:0061630">
    <property type="term" value="F:ubiquitin protein ligase activity"/>
    <property type="evidence" value="ECO:0007669"/>
    <property type="project" value="InterPro"/>
</dbReference>
<keyword evidence="8" id="KW-1185">Reference proteome</keyword>
<name>A0A9D5HU15_9LILI</name>
<evidence type="ECO:0000256" key="1">
    <source>
        <dbReference type="ARBA" id="ARBA00022723"/>
    </source>
</evidence>
<dbReference type="EMBL" id="JAGGNH010000001">
    <property type="protein sequence ID" value="KAJ0988879.1"/>
    <property type="molecule type" value="Genomic_DNA"/>
</dbReference>
<dbReference type="PROSITE" id="PS00518">
    <property type="entry name" value="ZF_RING_1"/>
    <property type="match status" value="1"/>
</dbReference>
<dbReference type="PANTHER" id="PTHR47094">
    <property type="entry name" value="ELFLESS, ISOFORM B"/>
    <property type="match status" value="1"/>
</dbReference>
<gene>
    <name evidence="7" type="ORF">J5N97_007235</name>
</gene>
<dbReference type="GO" id="GO:0032183">
    <property type="term" value="F:SUMO binding"/>
    <property type="evidence" value="ECO:0007669"/>
    <property type="project" value="TreeGrafter"/>
</dbReference>
<dbReference type="Proteomes" id="UP001085076">
    <property type="component" value="Miscellaneous, Linkage group lg01"/>
</dbReference>
<dbReference type="PANTHER" id="PTHR47094:SF20">
    <property type="entry name" value="OS09G0504700 PROTEIN"/>
    <property type="match status" value="1"/>
</dbReference>
<dbReference type="SUPFAM" id="SSF57850">
    <property type="entry name" value="RING/U-box"/>
    <property type="match status" value="1"/>
</dbReference>
<evidence type="ECO:0000313" key="8">
    <source>
        <dbReference type="Proteomes" id="UP001085076"/>
    </source>
</evidence>
<dbReference type="SMART" id="SM00184">
    <property type="entry name" value="RING"/>
    <property type="match status" value="1"/>
</dbReference>
<dbReference type="InterPro" id="IPR001841">
    <property type="entry name" value="Znf_RING"/>
</dbReference>
<comment type="caution">
    <text evidence="7">The sequence shown here is derived from an EMBL/GenBank/DDBJ whole genome shotgun (WGS) entry which is preliminary data.</text>
</comment>
<feature type="compositionally biased region" description="Polar residues" evidence="5">
    <location>
        <begin position="112"/>
        <end position="124"/>
    </location>
</feature>
<dbReference type="GO" id="GO:0140082">
    <property type="term" value="F:SUMO-ubiquitin ligase activity"/>
    <property type="evidence" value="ECO:0007669"/>
    <property type="project" value="TreeGrafter"/>
</dbReference>
<evidence type="ECO:0000259" key="6">
    <source>
        <dbReference type="PROSITE" id="PS50089"/>
    </source>
</evidence>
<evidence type="ECO:0000313" key="7">
    <source>
        <dbReference type="EMBL" id="KAJ0988879.1"/>
    </source>
</evidence>
<keyword evidence="2 4" id="KW-0863">Zinc-finger</keyword>
<dbReference type="InterPro" id="IPR049627">
    <property type="entry name" value="SLX8"/>
</dbReference>
<feature type="region of interest" description="Disordered" evidence="5">
    <location>
        <begin position="107"/>
        <end position="153"/>
    </location>
</feature>
<keyword evidence="3" id="KW-0862">Zinc</keyword>
<dbReference type="InterPro" id="IPR017907">
    <property type="entry name" value="Znf_RING_CS"/>
</dbReference>
<reference evidence="7" key="1">
    <citation type="submission" date="2021-03" db="EMBL/GenBank/DDBJ databases">
        <authorList>
            <person name="Li Z."/>
            <person name="Yang C."/>
        </authorList>
    </citation>
    <scope>NUCLEOTIDE SEQUENCE</scope>
    <source>
        <strain evidence="7">Dzin_1.0</strain>
        <tissue evidence="7">Leaf</tissue>
    </source>
</reference>
<dbReference type="AlphaFoldDB" id="A0A9D5HU15"/>
<evidence type="ECO:0000256" key="5">
    <source>
        <dbReference type="SAM" id="MobiDB-lite"/>
    </source>
</evidence>
<dbReference type="GO" id="GO:0008270">
    <property type="term" value="F:zinc ion binding"/>
    <property type="evidence" value="ECO:0007669"/>
    <property type="project" value="UniProtKB-KW"/>
</dbReference>